<dbReference type="RefSeq" id="XP_013231086.1">
    <property type="nucleotide sequence ID" value="XM_013375632.1"/>
</dbReference>
<keyword evidence="2" id="KW-1185">Reference proteome</keyword>
<organism evidence="1 2">
    <name type="scientific">Eimeria tenella</name>
    <name type="common">Coccidian parasite</name>
    <dbReference type="NCBI Taxonomy" id="5802"/>
    <lineage>
        <taxon>Eukaryota</taxon>
        <taxon>Sar</taxon>
        <taxon>Alveolata</taxon>
        <taxon>Apicomplexa</taxon>
        <taxon>Conoidasida</taxon>
        <taxon>Coccidia</taxon>
        <taxon>Eucoccidiorida</taxon>
        <taxon>Eimeriorina</taxon>
        <taxon>Eimeriidae</taxon>
        <taxon>Eimeria</taxon>
    </lineage>
</organism>
<gene>
    <name evidence="1" type="ORF">ETH_00038435</name>
</gene>
<evidence type="ECO:0000313" key="1">
    <source>
        <dbReference type="EMBL" id="CDJ40336.1"/>
    </source>
</evidence>
<reference evidence="1" key="1">
    <citation type="submission" date="2013-10" db="EMBL/GenBank/DDBJ databases">
        <title>Genomic analysis of the causative agents of coccidiosis in chickens.</title>
        <authorList>
            <person name="Reid A.J."/>
            <person name="Blake D."/>
            <person name="Billington K."/>
            <person name="Browne H."/>
            <person name="Dunn M."/>
            <person name="Hung S."/>
            <person name="Kawahara F."/>
            <person name="Miranda-Saavedra D."/>
            <person name="Mourier T."/>
            <person name="Nagra H."/>
            <person name="Otto T.D."/>
            <person name="Rawlings N."/>
            <person name="Sanchez A."/>
            <person name="Sanders M."/>
            <person name="Subramaniam C."/>
            <person name="Tay Y."/>
            <person name="Dear P."/>
            <person name="Doerig C."/>
            <person name="Gruber A."/>
            <person name="Parkinson J."/>
            <person name="Shirley M."/>
            <person name="Wan K.L."/>
            <person name="Berriman M."/>
            <person name="Tomley F."/>
            <person name="Pain A."/>
        </authorList>
    </citation>
    <scope>NUCLEOTIDE SEQUENCE [LARGE SCALE GENOMIC DNA]</scope>
    <source>
        <strain evidence="1">Houghton</strain>
    </source>
</reference>
<name>U6KQT7_EIMTE</name>
<protein>
    <submittedName>
        <fullName evidence="1">Uncharacterized protein</fullName>
    </submittedName>
</protein>
<reference evidence="1" key="2">
    <citation type="submission" date="2013-10" db="EMBL/GenBank/DDBJ databases">
        <authorList>
            <person name="Aslett M."/>
        </authorList>
    </citation>
    <scope>NUCLEOTIDE SEQUENCE [LARGE SCALE GENOMIC DNA]</scope>
    <source>
        <strain evidence="1">Houghton</strain>
    </source>
</reference>
<dbReference type="AlphaFoldDB" id="U6KQT7"/>
<dbReference type="Proteomes" id="UP000030747">
    <property type="component" value="Unassembled WGS sequence"/>
</dbReference>
<dbReference type="EMBL" id="HG675093">
    <property type="protein sequence ID" value="CDJ40336.1"/>
    <property type="molecule type" value="Genomic_DNA"/>
</dbReference>
<evidence type="ECO:0000313" key="2">
    <source>
        <dbReference type="Proteomes" id="UP000030747"/>
    </source>
</evidence>
<accession>U6KQT7</accession>
<dbReference type="GeneID" id="25256728"/>
<proteinExistence type="predicted"/>
<sequence>MLLFGNGTHFIHEDGGTDLRSAADAFSLLTDSTAAASATAAAAAAAAAVAAVTE</sequence>